<evidence type="ECO:0000313" key="2">
    <source>
        <dbReference type="EMBL" id="OZC06405.1"/>
    </source>
</evidence>
<sequence>MDDGWLLIMSVVGRRNLGYHAVLAVVKVTHDVSVNQKLCLKQLHWNWLMRIVIIDLHPRIGHIHVIANVNIMAQFRRIQGITVVVVTVIGIAIGIVIVIQNDTMIIVRREMAEAMAIETGNIVIAIVIGIGAVIMIVDVTKLRII</sequence>
<dbReference type="Proteomes" id="UP000242913">
    <property type="component" value="Unassembled WGS sequence"/>
</dbReference>
<accession>A0A238BP29</accession>
<keyword evidence="1" id="KW-1133">Transmembrane helix</keyword>
<evidence type="ECO:0000313" key="3">
    <source>
        <dbReference type="Proteomes" id="UP000242913"/>
    </source>
</evidence>
<keyword evidence="1" id="KW-0812">Transmembrane</keyword>
<gene>
    <name evidence="2" type="ORF">X798_06609</name>
</gene>
<keyword evidence="1" id="KW-0472">Membrane</keyword>
<feature type="transmembrane region" description="Helical" evidence="1">
    <location>
        <begin position="119"/>
        <end position="139"/>
    </location>
</feature>
<feature type="transmembrane region" description="Helical" evidence="1">
    <location>
        <begin position="80"/>
        <end position="99"/>
    </location>
</feature>
<dbReference type="EMBL" id="KZ270120">
    <property type="protein sequence ID" value="OZC06405.1"/>
    <property type="molecule type" value="Genomic_DNA"/>
</dbReference>
<evidence type="ECO:0000256" key="1">
    <source>
        <dbReference type="SAM" id="Phobius"/>
    </source>
</evidence>
<protein>
    <submittedName>
        <fullName evidence="2">Uncharacterized protein</fullName>
    </submittedName>
</protein>
<proteinExistence type="predicted"/>
<name>A0A238BP29_9BILA</name>
<keyword evidence="3" id="KW-1185">Reference proteome</keyword>
<organism evidence="2 3">
    <name type="scientific">Onchocerca flexuosa</name>
    <dbReference type="NCBI Taxonomy" id="387005"/>
    <lineage>
        <taxon>Eukaryota</taxon>
        <taxon>Metazoa</taxon>
        <taxon>Ecdysozoa</taxon>
        <taxon>Nematoda</taxon>
        <taxon>Chromadorea</taxon>
        <taxon>Rhabditida</taxon>
        <taxon>Spirurina</taxon>
        <taxon>Spiruromorpha</taxon>
        <taxon>Filarioidea</taxon>
        <taxon>Onchocercidae</taxon>
        <taxon>Onchocerca</taxon>
    </lineage>
</organism>
<dbReference type="AlphaFoldDB" id="A0A238BP29"/>
<reference evidence="2 3" key="1">
    <citation type="submission" date="2015-12" db="EMBL/GenBank/DDBJ databases">
        <title>Draft genome of the nematode, Onchocerca flexuosa.</title>
        <authorList>
            <person name="Mitreva M."/>
        </authorList>
    </citation>
    <scope>NUCLEOTIDE SEQUENCE [LARGE SCALE GENOMIC DNA]</scope>
    <source>
        <strain evidence="2">Red Deer</strain>
    </source>
</reference>